<sequence>MSISYNASAPSGKQFTIAVGGTQYVSIPASAAEVILRRAGLSLREAREQLAMAKFNSHTAAVS</sequence>
<proteinExistence type="predicted"/>
<dbReference type="AlphaFoldDB" id="A0A5K7X4R9"/>
<reference evidence="2" key="1">
    <citation type="submission" date="2019-10" db="EMBL/GenBank/DDBJ databases">
        <title>Lacipirellula parvula gen. nov., sp. nov., representing a lineage of planctomycetes widespread in freshwater anoxic habitats, and description of the family Lacipirellulaceae.</title>
        <authorList>
            <person name="Dedysh S.N."/>
            <person name="Kulichevskaya I.S."/>
            <person name="Beletsky A.V."/>
            <person name="Rakitin A.L."/>
            <person name="Mardanov A.V."/>
            <person name="Ivanova A.A."/>
            <person name="Saltykova V.X."/>
            <person name="Rijpstra W.I.C."/>
            <person name="Sinninghe Damste J.S."/>
            <person name="Ravin N.V."/>
        </authorList>
    </citation>
    <scope>NUCLEOTIDE SEQUENCE [LARGE SCALE GENOMIC DNA]</scope>
    <source>
        <strain evidence="2">PX69</strain>
    </source>
</reference>
<accession>A0A5K7X4R9</accession>
<evidence type="ECO:0000313" key="1">
    <source>
        <dbReference type="EMBL" id="BBO31548.1"/>
    </source>
</evidence>
<dbReference type="RefSeq" id="WP_152097681.1">
    <property type="nucleotide sequence ID" value="NZ_AP021861.1"/>
</dbReference>
<dbReference type="Proteomes" id="UP000326837">
    <property type="component" value="Chromosome"/>
</dbReference>
<evidence type="ECO:0000313" key="2">
    <source>
        <dbReference type="Proteomes" id="UP000326837"/>
    </source>
</evidence>
<organism evidence="1 2">
    <name type="scientific">Lacipirellula parvula</name>
    <dbReference type="NCBI Taxonomy" id="2650471"/>
    <lineage>
        <taxon>Bacteria</taxon>
        <taxon>Pseudomonadati</taxon>
        <taxon>Planctomycetota</taxon>
        <taxon>Planctomycetia</taxon>
        <taxon>Pirellulales</taxon>
        <taxon>Lacipirellulaceae</taxon>
        <taxon>Lacipirellula</taxon>
    </lineage>
</organism>
<gene>
    <name evidence="1" type="ORF">PLANPX_1160</name>
</gene>
<dbReference type="EMBL" id="AP021861">
    <property type="protein sequence ID" value="BBO31548.1"/>
    <property type="molecule type" value="Genomic_DNA"/>
</dbReference>
<protein>
    <submittedName>
        <fullName evidence="1">Uncharacterized protein</fullName>
    </submittedName>
</protein>
<dbReference type="KEGG" id="lpav:PLANPX_1160"/>
<keyword evidence="2" id="KW-1185">Reference proteome</keyword>
<name>A0A5K7X4R9_9BACT</name>